<dbReference type="InterPro" id="IPR004797">
    <property type="entry name" value="Competence_ComEC/Rec2"/>
</dbReference>
<feature type="transmembrane region" description="Helical" evidence="7">
    <location>
        <begin position="311"/>
        <end position="336"/>
    </location>
</feature>
<evidence type="ECO:0000256" key="6">
    <source>
        <dbReference type="SAM" id="MobiDB-lite"/>
    </source>
</evidence>
<feature type="transmembrane region" description="Helical" evidence="7">
    <location>
        <begin position="26"/>
        <end position="46"/>
    </location>
</feature>
<name>A0ABX7GWY9_9GAMM</name>
<dbReference type="PANTHER" id="PTHR30619:SF1">
    <property type="entry name" value="RECOMBINATION PROTEIN 2"/>
    <property type="match status" value="1"/>
</dbReference>
<evidence type="ECO:0000256" key="4">
    <source>
        <dbReference type="ARBA" id="ARBA00022989"/>
    </source>
</evidence>
<dbReference type="NCBIfam" id="TIGR00360">
    <property type="entry name" value="ComEC_N-term"/>
    <property type="match status" value="1"/>
</dbReference>
<evidence type="ECO:0000256" key="1">
    <source>
        <dbReference type="ARBA" id="ARBA00004651"/>
    </source>
</evidence>
<dbReference type="Pfam" id="PF03772">
    <property type="entry name" value="Competence"/>
    <property type="match status" value="1"/>
</dbReference>
<organism evidence="9 10">
    <name type="scientific">Dyella caseinilytica</name>
    <dbReference type="NCBI Taxonomy" id="1849581"/>
    <lineage>
        <taxon>Bacteria</taxon>
        <taxon>Pseudomonadati</taxon>
        <taxon>Pseudomonadota</taxon>
        <taxon>Gammaproteobacteria</taxon>
        <taxon>Lysobacterales</taxon>
        <taxon>Rhodanobacteraceae</taxon>
        <taxon>Dyella</taxon>
    </lineage>
</organism>
<proteinExistence type="predicted"/>
<evidence type="ECO:0000256" key="2">
    <source>
        <dbReference type="ARBA" id="ARBA00022475"/>
    </source>
</evidence>
<keyword evidence="4 7" id="KW-1133">Transmembrane helix</keyword>
<dbReference type="Pfam" id="PF13567">
    <property type="entry name" value="DUF4131"/>
    <property type="match status" value="1"/>
</dbReference>
<feature type="transmembrane region" description="Helical" evidence="7">
    <location>
        <begin position="371"/>
        <end position="387"/>
    </location>
</feature>
<reference evidence="9 10" key="1">
    <citation type="submission" date="2020-10" db="EMBL/GenBank/DDBJ databases">
        <title>Phylogeny of dyella-like bacteria.</title>
        <authorList>
            <person name="Fu J."/>
        </authorList>
    </citation>
    <scope>NUCLEOTIDE SEQUENCE [LARGE SCALE GENOMIC DNA]</scope>
    <source>
        <strain evidence="9 10">DHOB09</strain>
    </source>
</reference>
<evidence type="ECO:0000256" key="3">
    <source>
        <dbReference type="ARBA" id="ARBA00022692"/>
    </source>
</evidence>
<dbReference type="SMART" id="SM00849">
    <property type="entry name" value="Lactamase_B"/>
    <property type="match status" value="1"/>
</dbReference>
<dbReference type="InterPro" id="IPR035681">
    <property type="entry name" value="ComA-like_MBL"/>
</dbReference>
<dbReference type="PANTHER" id="PTHR30619">
    <property type="entry name" value="DNA INTERNALIZATION/COMPETENCE PROTEIN COMEC/REC2"/>
    <property type="match status" value="1"/>
</dbReference>
<feature type="transmembrane region" description="Helical" evidence="7">
    <location>
        <begin position="457"/>
        <end position="475"/>
    </location>
</feature>
<feature type="domain" description="Metallo-beta-lactamase" evidence="8">
    <location>
        <begin position="548"/>
        <end position="734"/>
    </location>
</feature>
<keyword evidence="2" id="KW-1003">Cell membrane</keyword>
<evidence type="ECO:0000256" key="7">
    <source>
        <dbReference type="SAM" id="Phobius"/>
    </source>
</evidence>
<dbReference type="InterPro" id="IPR004477">
    <property type="entry name" value="ComEC_N"/>
</dbReference>
<feature type="transmembrane region" description="Helical" evidence="7">
    <location>
        <begin position="430"/>
        <end position="450"/>
    </location>
</feature>
<dbReference type="Pfam" id="PF00753">
    <property type="entry name" value="Lactamase_B"/>
    <property type="match status" value="1"/>
</dbReference>
<sequence length="791" mass="86376">MEASPRALVSPDREASSRHVQQTGTWPGVIVVAIALLAGALSVQWLPVLPSRLWITILLGAALLLSWRIPPLRWLFIVLLGFGWAAWRGGMAMQERLPADWEGQDFEVQGRVIGLAQSRADATSFLFQIERAARNGQAVPWHGLARISWYGEPPAELVPCSRWQLQLRLRRPRGMVNPGGTDSERSALARDIAAVGYVRDDSSNQRQSATAWCMDRLRASLASDIQQRVSDTHDATLLRAFTIGDTRGLDTQDWDVARANGVSHLIAISGFHVGVAAVFGAWLCWTFYWAWPSLALYWPRPQAQATAALSWAFAYAGVAGFGMPTVRTVLMIATVALARCSRRATGGANILALALIAILLVDPLAVLEAGFWLSFVGVGFLILCLETKGRGLRAFLHELTVGQIVMTVALLPLTLWFFGEASLVGALSNLVAVPFVSFVIVPFALLGLLLLMICPPLATPILWLSAWLAHAQWWLLEQTAHWPGAHWYLPTMQPWALMLATLGAVWLFMPRGVPLRALGVLLFLPLLWPIQHVPDKGAFQAWVLDVGQGLSVLVRTRDHALVYDAGARYPSQFDLGEAVVIPSLHALGIDSLDMLMVSHADNDHAGGAPAVAAAFPMARRYAGEPDRMQLPAEQCLAGQQWEWDGVRFRVLSPDGMGAASTANDRSCVLLVEGRGGRLLLTGDIASDTEPRVAAALGSGPPLVLQVPHHGSRTSSSAPFIKAIEPELAVVSAGWLNRFGHPRPEVLARYAQAGVPVLNTAREGAIQIEFPATAQPFVAARWRRLERRYWRE</sequence>
<feature type="region of interest" description="Disordered" evidence="6">
    <location>
        <begin position="1"/>
        <end position="20"/>
    </location>
</feature>
<dbReference type="Gene3D" id="3.60.15.10">
    <property type="entry name" value="Ribonuclease Z/Hydroxyacylglutathione hydrolase-like"/>
    <property type="match status" value="1"/>
</dbReference>
<dbReference type="SUPFAM" id="SSF56281">
    <property type="entry name" value="Metallo-hydrolase/oxidoreductase"/>
    <property type="match status" value="1"/>
</dbReference>
<evidence type="ECO:0000256" key="5">
    <source>
        <dbReference type="ARBA" id="ARBA00023136"/>
    </source>
</evidence>
<dbReference type="EMBL" id="CP064030">
    <property type="protein sequence ID" value="QRN55013.1"/>
    <property type="molecule type" value="Genomic_DNA"/>
</dbReference>
<dbReference type="CDD" id="cd07731">
    <property type="entry name" value="ComA-like_MBL-fold"/>
    <property type="match status" value="1"/>
</dbReference>
<feature type="transmembrane region" description="Helical" evidence="7">
    <location>
        <begin position="348"/>
        <end position="365"/>
    </location>
</feature>
<comment type="subcellular location">
    <subcellularLocation>
        <location evidence="1">Cell membrane</location>
        <topology evidence="1">Multi-pass membrane protein</topology>
    </subcellularLocation>
</comment>
<feature type="transmembrane region" description="Helical" evidence="7">
    <location>
        <begin position="399"/>
        <end position="418"/>
    </location>
</feature>
<feature type="transmembrane region" description="Helical" evidence="7">
    <location>
        <begin position="513"/>
        <end position="530"/>
    </location>
</feature>
<keyword evidence="5 7" id="KW-0472">Membrane</keyword>
<accession>A0ABX7GWY9</accession>
<evidence type="ECO:0000259" key="8">
    <source>
        <dbReference type="SMART" id="SM00849"/>
    </source>
</evidence>
<protein>
    <submittedName>
        <fullName evidence="9">DNA internalization-related competence protein ComEC/Rec2</fullName>
    </submittedName>
</protein>
<dbReference type="NCBIfam" id="TIGR00361">
    <property type="entry name" value="ComEC_Rec2"/>
    <property type="match status" value="1"/>
</dbReference>
<dbReference type="InterPro" id="IPR001279">
    <property type="entry name" value="Metallo-B-lactamas"/>
</dbReference>
<dbReference type="InterPro" id="IPR036866">
    <property type="entry name" value="RibonucZ/Hydroxyglut_hydro"/>
</dbReference>
<dbReference type="Proteomes" id="UP000663181">
    <property type="component" value="Chromosome"/>
</dbReference>
<dbReference type="InterPro" id="IPR052159">
    <property type="entry name" value="Competence_DNA_uptake"/>
</dbReference>
<feature type="transmembrane region" description="Helical" evidence="7">
    <location>
        <begin position="487"/>
        <end position="508"/>
    </location>
</feature>
<dbReference type="InterPro" id="IPR025405">
    <property type="entry name" value="DUF4131"/>
</dbReference>
<feature type="transmembrane region" description="Helical" evidence="7">
    <location>
        <begin position="75"/>
        <end position="91"/>
    </location>
</feature>
<feature type="transmembrane region" description="Helical" evidence="7">
    <location>
        <begin position="265"/>
        <end position="291"/>
    </location>
</feature>
<evidence type="ECO:0000313" key="9">
    <source>
        <dbReference type="EMBL" id="QRN55013.1"/>
    </source>
</evidence>
<gene>
    <name evidence="9" type="ORF">ISN74_06640</name>
</gene>
<keyword evidence="10" id="KW-1185">Reference proteome</keyword>
<keyword evidence="3 7" id="KW-0812">Transmembrane</keyword>
<evidence type="ECO:0000313" key="10">
    <source>
        <dbReference type="Proteomes" id="UP000663181"/>
    </source>
</evidence>